<evidence type="ECO:0000259" key="1">
    <source>
        <dbReference type="Pfam" id="PF05523"/>
    </source>
</evidence>
<evidence type="ECO:0000313" key="2">
    <source>
        <dbReference type="EMBL" id="TKW61198.1"/>
    </source>
</evidence>
<sequence length="138" mass="15894">MSLNGVRWVDIPTIRGEGCVSFLQKGQPLPFEPRRMYYLHDIPKDVVRGAHAHKELQQLIWAINGSFTLMLDDGRTRQEFVMNDPTKGLYLPSGLWRELSDFKSGTVCVVMASLEYDEADYIRDYDDFKAYVAEQEGK</sequence>
<dbReference type="CDD" id="cd20292">
    <property type="entry name" value="cupin_QdtA-like"/>
    <property type="match status" value="1"/>
</dbReference>
<dbReference type="Pfam" id="PF05523">
    <property type="entry name" value="FdtA"/>
    <property type="match status" value="1"/>
</dbReference>
<dbReference type="InterPro" id="IPR011051">
    <property type="entry name" value="RmlC_Cupin_sf"/>
</dbReference>
<dbReference type="Gene3D" id="2.60.120.10">
    <property type="entry name" value="Jelly Rolls"/>
    <property type="match status" value="1"/>
</dbReference>
<dbReference type="SUPFAM" id="SSF51182">
    <property type="entry name" value="RmlC-like cupins"/>
    <property type="match status" value="1"/>
</dbReference>
<gene>
    <name evidence="2" type="ORF">DI628_00790</name>
</gene>
<dbReference type="AlphaFoldDB" id="A0A6N4RDJ0"/>
<evidence type="ECO:0000313" key="3">
    <source>
        <dbReference type="Proteomes" id="UP000320948"/>
    </source>
</evidence>
<comment type="caution">
    <text evidence="2">The sequence shown here is derived from an EMBL/GenBank/DDBJ whole genome shotgun (WGS) entry which is preliminary data.</text>
</comment>
<proteinExistence type="predicted"/>
<dbReference type="InterPro" id="IPR008894">
    <property type="entry name" value="QdtA_cupin_dom"/>
</dbReference>
<feature type="domain" description="Sugar 3,4-ketoisomerase QdtA cupin" evidence="1">
    <location>
        <begin position="6"/>
        <end position="132"/>
    </location>
</feature>
<protein>
    <submittedName>
        <fullName evidence="2">WxcM-like domain-containing protein</fullName>
    </submittedName>
</protein>
<dbReference type="EMBL" id="VAFM01000001">
    <property type="protein sequence ID" value="TKW61198.1"/>
    <property type="molecule type" value="Genomic_DNA"/>
</dbReference>
<name>A0A6N4RDJ0_BLAVI</name>
<dbReference type="Proteomes" id="UP000320948">
    <property type="component" value="Unassembled WGS sequence"/>
</dbReference>
<organism evidence="2 3">
    <name type="scientific">Blastochloris viridis</name>
    <name type="common">Rhodopseudomonas viridis</name>
    <dbReference type="NCBI Taxonomy" id="1079"/>
    <lineage>
        <taxon>Bacteria</taxon>
        <taxon>Pseudomonadati</taxon>
        <taxon>Pseudomonadota</taxon>
        <taxon>Alphaproteobacteria</taxon>
        <taxon>Hyphomicrobiales</taxon>
        <taxon>Blastochloridaceae</taxon>
        <taxon>Blastochloris</taxon>
    </lineage>
</organism>
<reference evidence="2 3" key="1">
    <citation type="journal article" date="2017" name="Nat. Commun.">
        <title>In situ click chemistry generation of cyclooxygenase-2 inhibitors.</title>
        <authorList>
            <person name="Bhardwaj A."/>
            <person name="Kaur J."/>
            <person name="Wuest M."/>
            <person name="Wuest F."/>
        </authorList>
    </citation>
    <scope>NUCLEOTIDE SEQUENCE [LARGE SCALE GENOMIC DNA]</scope>
    <source>
        <strain evidence="2">S2_018_000_R2_106</strain>
    </source>
</reference>
<accession>A0A6N4RDJ0</accession>
<dbReference type="InterPro" id="IPR014710">
    <property type="entry name" value="RmlC-like_jellyroll"/>
</dbReference>